<dbReference type="Proteomes" id="UP000676336">
    <property type="component" value="Unassembled WGS sequence"/>
</dbReference>
<feature type="non-terminal residue" evidence="2">
    <location>
        <position position="1"/>
    </location>
</feature>
<gene>
    <name evidence="1" type="ORF">GIL414_LOCUS40719</name>
    <name evidence="2" type="ORF">SMN809_LOCUS44216</name>
</gene>
<dbReference type="EMBL" id="CAJOBJ010113574">
    <property type="protein sequence ID" value="CAF4643117.1"/>
    <property type="molecule type" value="Genomic_DNA"/>
</dbReference>
<protein>
    <submittedName>
        <fullName evidence="2">Uncharacterized protein</fullName>
    </submittedName>
</protein>
<evidence type="ECO:0000313" key="2">
    <source>
        <dbReference type="EMBL" id="CAF4729822.1"/>
    </source>
</evidence>
<dbReference type="AlphaFoldDB" id="A0A8S3AH91"/>
<reference evidence="2" key="1">
    <citation type="submission" date="2021-02" db="EMBL/GenBank/DDBJ databases">
        <authorList>
            <person name="Nowell W R."/>
        </authorList>
    </citation>
    <scope>NUCLEOTIDE SEQUENCE</scope>
</reference>
<organism evidence="2 3">
    <name type="scientific">Rotaria magnacalcarata</name>
    <dbReference type="NCBI Taxonomy" id="392030"/>
    <lineage>
        <taxon>Eukaryota</taxon>
        <taxon>Metazoa</taxon>
        <taxon>Spiralia</taxon>
        <taxon>Gnathifera</taxon>
        <taxon>Rotifera</taxon>
        <taxon>Eurotatoria</taxon>
        <taxon>Bdelloidea</taxon>
        <taxon>Philodinida</taxon>
        <taxon>Philodinidae</taxon>
        <taxon>Rotaria</taxon>
    </lineage>
</organism>
<evidence type="ECO:0000313" key="3">
    <source>
        <dbReference type="Proteomes" id="UP000676336"/>
    </source>
</evidence>
<name>A0A8S3AH91_9BILA</name>
<proteinExistence type="predicted"/>
<evidence type="ECO:0000313" key="1">
    <source>
        <dbReference type="EMBL" id="CAF4643117.1"/>
    </source>
</evidence>
<feature type="non-terminal residue" evidence="2">
    <location>
        <position position="37"/>
    </location>
</feature>
<comment type="caution">
    <text evidence="2">The sequence shown here is derived from an EMBL/GenBank/DDBJ whole genome shotgun (WGS) entry which is preliminary data.</text>
</comment>
<dbReference type="Proteomes" id="UP000681720">
    <property type="component" value="Unassembled WGS sequence"/>
</dbReference>
<dbReference type="EMBL" id="CAJOBI010132190">
    <property type="protein sequence ID" value="CAF4729822.1"/>
    <property type="molecule type" value="Genomic_DNA"/>
</dbReference>
<sequence>NERALRDTVHQSEVTTVVIYNPETNEEEQRDIISEDL</sequence>
<accession>A0A8S3AH91</accession>